<feature type="transmembrane region" description="Helical" evidence="3">
    <location>
        <begin position="12"/>
        <end position="31"/>
    </location>
</feature>
<organism evidence="5 6">
    <name type="scientific">Microvirga mediterraneensis</name>
    <dbReference type="NCBI Taxonomy" id="2754695"/>
    <lineage>
        <taxon>Bacteria</taxon>
        <taxon>Pseudomonadati</taxon>
        <taxon>Pseudomonadota</taxon>
        <taxon>Alphaproteobacteria</taxon>
        <taxon>Hyphomicrobiales</taxon>
        <taxon>Methylobacteriaceae</taxon>
        <taxon>Microvirga</taxon>
    </lineage>
</organism>
<evidence type="ECO:0000259" key="4">
    <source>
        <dbReference type="PROSITE" id="PS50887"/>
    </source>
</evidence>
<dbReference type="Pfam" id="PF22588">
    <property type="entry name" value="dCache_1_like"/>
    <property type="match status" value="1"/>
</dbReference>
<evidence type="ECO:0000256" key="1">
    <source>
        <dbReference type="ARBA" id="ARBA00012528"/>
    </source>
</evidence>
<sequence length="504" mass="55896">MKRLFSEVYLHLIAGVIALGILGISAHTLWIDRQNTWQEAERSSRNVLTTIARDLEGKLDLLDLSLRGAMEGLKYLGSEQLPPDLQYRMLFDRAATASFMGTLLLVDQAGNLIADAGPIIAPRSLNVADREYFIAHKENNHIGLYISRPYTSRTRLGDTSIGISRKLSDPAGRFAGVVMGSMPLTTINQLFDNLSLGQHGAINLFRNDGILLTRYPYDASQIDQDHGGSPHVRRILADKSGTFDSVSPIDGVRRIISYERLERYPLVLTVALSVEEIFSAWQRKALVLSLATLALCCAVVGLTILFQRELMRRTKAETKLRRIARTDDLTGLPNRRAFRETFEREWRHAIRSGSALSLLYIDADYFKNFNDHYGHGRGDEALRAVAGTLENNIRRPRDVAARYGGEEFAIVLPETDLAGARLIAENIRQNIIALDIAHEGSPYRVVTVSIGIASVHPSRGSVRATLLEAADRALYGAKAAGRNCIHHHEPGADPQHMRLPHAAA</sequence>
<gene>
    <name evidence="5" type="ORF">H0S73_20890</name>
</gene>
<dbReference type="FunFam" id="3.30.70.270:FF:000001">
    <property type="entry name" value="Diguanylate cyclase domain protein"/>
    <property type="match status" value="1"/>
</dbReference>
<evidence type="ECO:0000256" key="2">
    <source>
        <dbReference type="ARBA" id="ARBA00034247"/>
    </source>
</evidence>
<dbReference type="Pfam" id="PF00990">
    <property type="entry name" value="GGDEF"/>
    <property type="match status" value="1"/>
</dbReference>
<dbReference type="CDD" id="cd01949">
    <property type="entry name" value="GGDEF"/>
    <property type="match status" value="1"/>
</dbReference>
<keyword evidence="6" id="KW-1185">Reference proteome</keyword>
<proteinExistence type="predicted"/>
<dbReference type="InterPro" id="IPR043128">
    <property type="entry name" value="Rev_trsase/Diguanyl_cyclase"/>
</dbReference>
<evidence type="ECO:0000256" key="3">
    <source>
        <dbReference type="SAM" id="Phobius"/>
    </source>
</evidence>
<keyword evidence="3" id="KW-0472">Membrane</keyword>
<dbReference type="SMART" id="SM00267">
    <property type="entry name" value="GGDEF"/>
    <property type="match status" value="1"/>
</dbReference>
<dbReference type="InterPro" id="IPR029787">
    <property type="entry name" value="Nucleotide_cyclase"/>
</dbReference>
<dbReference type="PANTHER" id="PTHR45138:SF9">
    <property type="entry name" value="DIGUANYLATE CYCLASE DGCM-RELATED"/>
    <property type="match status" value="1"/>
</dbReference>
<dbReference type="GO" id="GO:1902201">
    <property type="term" value="P:negative regulation of bacterial-type flagellum-dependent cell motility"/>
    <property type="evidence" value="ECO:0007669"/>
    <property type="project" value="TreeGrafter"/>
</dbReference>
<dbReference type="Proteomes" id="UP000572984">
    <property type="component" value="Unassembled WGS sequence"/>
</dbReference>
<accession>A0A838BSN2</accession>
<feature type="transmembrane region" description="Helical" evidence="3">
    <location>
        <begin position="287"/>
        <end position="306"/>
    </location>
</feature>
<dbReference type="CDD" id="cd12915">
    <property type="entry name" value="PDC2_DGC_like"/>
    <property type="match status" value="1"/>
</dbReference>
<dbReference type="CDD" id="cd12914">
    <property type="entry name" value="PDC1_DGC_like"/>
    <property type="match status" value="1"/>
</dbReference>
<dbReference type="InterPro" id="IPR054327">
    <property type="entry name" value="His-kinase-like_sensor"/>
</dbReference>
<dbReference type="NCBIfam" id="TIGR00254">
    <property type="entry name" value="GGDEF"/>
    <property type="match status" value="1"/>
</dbReference>
<feature type="domain" description="GGDEF" evidence="4">
    <location>
        <begin position="354"/>
        <end position="490"/>
    </location>
</feature>
<dbReference type="GO" id="GO:0005886">
    <property type="term" value="C:plasma membrane"/>
    <property type="evidence" value="ECO:0007669"/>
    <property type="project" value="TreeGrafter"/>
</dbReference>
<dbReference type="PROSITE" id="PS50887">
    <property type="entry name" value="GGDEF"/>
    <property type="match status" value="1"/>
</dbReference>
<dbReference type="EMBL" id="JACDXJ010000001">
    <property type="protein sequence ID" value="MBA1158567.1"/>
    <property type="molecule type" value="Genomic_DNA"/>
</dbReference>
<evidence type="ECO:0000313" key="5">
    <source>
        <dbReference type="EMBL" id="MBA1158567.1"/>
    </source>
</evidence>
<dbReference type="AlphaFoldDB" id="A0A838BSN2"/>
<comment type="caution">
    <text evidence="5">The sequence shown here is derived from an EMBL/GenBank/DDBJ whole genome shotgun (WGS) entry which is preliminary data.</text>
</comment>
<keyword evidence="3" id="KW-1133">Transmembrane helix</keyword>
<comment type="catalytic activity">
    <reaction evidence="2">
        <text>2 GTP = 3',3'-c-di-GMP + 2 diphosphate</text>
        <dbReference type="Rhea" id="RHEA:24898"/>
        <dbReference type="ChEBI" id="CHEBI:33019"/>
        <dbReference type="ChEBI" id="CHEBI:37565"/>
        <dbReference type="ChEBI" id="CHEBI:58805"/>
        <dbReference type="EC" id="2.7.7.65"/>
    </reaction>
</comment>
<reference evidence="5 6" key="1">
    <citation type="submission" date="2020-07" db="EMBL/GenBank/DDBJ databases">
        <title>Draft genome and description of Microvirga mediterraneensis Marseille-Q2068 sp. nov.</title>
        <authorList>
            <person name="Boxberger M."/>
        </authorList>
    </citation>
    <scope>NUCLEOTIDE SEQUENCE [LARGE SCALE GENOMIC DNA]</scope>
    <source>
        <strain evidence="5 6">Marseille-Q2068</strain>
    </source>
</reference>
<keyword evidence="3" id="KW-0812">Transmembrane</keyword>
<dbReference type="RefSeq" id="WP_181053945.1">
    <property type="nucleotide sequence ID" value="NZ_JACDXJ010000001.1"/>
</dbReference>
<dbReference type="PANTHER" id="PTHR45138">
    <property type="entry name" value="REGULATORY COMPONENTS OF SENSORY TRANSDUCTION SYSTEM"/>
    <property type="match status" value="1"/>
</dbReference>
<dbReference type="EC" id="2.7.7.65" evidence="1"/>
<protein>
    <recommendedName>
        <fullName evidence="1">diguanylate cyclase</fullName>
        <ecNumber evidence="1">2.7.7.65</ecNumber>
    </recommendedName>
</protein>
<evidence type="ECO:0000313" key="6">
    <source>
        <dbReference type="Proteomes" id="UP000572984"/>
    </source>
</evidence>
<dbReference type="GO" id="GO:0052621">
    <property type="term" value="F:diguanylate cyclase activity"/>
    <property type="evidence" value="ECO:0007669"/>
    <property type="project" value="UniProtKB-EC"/>
</dbReference>
<dbReference type="SUPFAM" id="SSF55073">
    <property type="entry name" value="Nucleotide cyclase"/>
    <property type="match status" value="1"/>
</dbReference>
<dbReference type="GO" id="GO:0043709">
    <property type="term" value="P:cell adhesion involved in single-species biofilm formation"/>
    <property type="evidence" value="ECO:0007669"/>
    <property type="project" value="TreeGrafter"/>
</dbReference>
<dbReference type="Gene3D" id="3.30.70.270">
    <property type="match status" value="1"/>
</dbReference>
<dbReference type="InterPro" id="IPR050469">
    <property type="entry name" value="Diguanylate_Cyclase"/>
</dbReference>
<dbReference type="Gene3D" id="3.30.450.20">
    <property type="entry name" value="PAS domain"/>
    <property type="match status" value="2"/>
</dbReference>
<dbReference type="InterPro" id="IPR000160">
    <property type="entry name" value="GGDEF_dom"/>
</dbReference>
<name>A0A838BSN2_9HYPH</name>